<sequence length="528" mass="61407">MSKEKYSDYFDEYPADSWSYSSFIRYVFNKRLLPSNPIRVYNHQYKKCLEVIEQKYSPLTRENSKATLLKNSFKHNLALSQVNTKQGAIRSTLGFLGMLSSVLDKKMEEEWLSSLNNLAKNEETEEFEYHASLNKNVREEKIIYSNHLLESRKSKHKINIEEETRTTSTDPIIDTKDEDEDVFNQPPSKRVKNNDPEKQRTPKRQKYLPETSGEICNKSIKESESNSPNHDEFDTSDTVDDNDDDSEYVESSSCEETKVTKSARKLNSDEESIKEPESNSPLHDEFVKEIYNTEEDYSDESVNDNNDDDPNDPYYVYSPSSSYEETNVTKSARKLNSDEETPSVSPAKRNKLNEDTILDVVSDLNENASFNYGLRNYEEGIIIDPELPELALQETDEESVPASERLFDKDTWKKWKLESGTIVADLLDRFARKKGHPLRPEAWRIVRCGYKIAKPKWCSSEDYLEIQRYTRRATISNRTETISRFQRQKSLESLGQSIEEIRLLNNIHKTIKDEAVRKLLLEELKITC</sequence>
<reference evidence="2" key="1">
    <citation type="submission" date="2021-06" db="EMBL/GenBank/DDBJ databases">
        <authorList>
            <person name="Kallberg Y."/>
            <person name="Tangrot J."/>
            <person name="Rosling A."/>
        </authorList>
    </citation>
    <scope>NUCLEOTIDE SEQUENCE</scope>
    <source>
        <strain evidence="2">87-6 pot B 2015</strain>
    </source>
</reference>
<feature type="compositionally biased region" description="Basic and acidic residues" evidence="1">
    <location>
        <begin position="266"/>
        <end position="288"/>
    </location>
</feature>
<keyword evidence="3" id="KW-1185">Reference proteome</keyword>
<feature type="compositionally biased region" description="Low complexity" evidence="1">
    <location>
        <begin position="312"/>
        <end position="325"/>
    </location>
</feature>
<protein>
    <submittedName>
        <fullName evidence="2">15856_t:CDS:1</fullName>
    </submittedName>
</protein>
<feature type="compositionally biased region" description="Basic and acidic residues" evidence="1">
    <location>
        <begin position="219"/>
        <end position="233"/>
    </location>
</feature>
<feature type="compositionally biased region" description="Acidic residues" evidence="1">
    <location>
        <begin position="234"/>
        <end position="248"/>
    </location>
</feature>
<proteinExistence type="predicted"/>
<name>A0A9N9I2I3_FUNMO</name>
<dbReference type="Proteomes" id="UP000789375">
    <property type="component" value="Unassembled WGS sequence"/>
</dbReference>
<gene>
    <name evidence="2" type="ORF">FMOSSE_LOCUS14750</name>
</gene>
<accession>A0A9N9I2I3</accession>
<evidence type="ECO:0000313" key="3">
    <source>
        <dbReference type="Proteomes" id="UP000789375"/>
    </source>
</evidence>
<evidence type="ECO:0000256" key="1">
    <source>
        <dbReference type="SAM" id="MobiDB-lite"/>
    </source>
</evidence>
<comment type="caution">
    <text evidence="2">The sequence shown here is derived from an EMBL/GenBank/DDBJ whole genome shotgun (WGS) entry which is preliminary data.</text>
</comment>
<feature type="region of interest" description="Disordered" evidence="1">
    <location>
        <begin position="159"/>
        <end position="350"/>
    </location>
</feature>
<organism evidence="2 3">
    <name type="scientific">Funneliformis mosseae</name>
    <name type="common">Endomycorrhizal fungus</name>
    <name type="synonym">Glomus mosseae</name>
    <dbReference type="NCBI Taxonomy" id="27381"/>
    <lineage>
        <taxon>Eukaryota</taxon>
        <taxon>Fungi</taxon>
        <taxon>Fungi incertae sedis</taxon>
        <taxon>Mucoromycota</taxon>
        <taxon>Glomeromycotina</taxon>
        <taxon>Glomeromycetes</taxon>
        <taxon>Glomerales</taxon>
        <taxon>Glomeraceae</taxon>
        <taxon>Funneliformis</taxon>
    </lineage>
</organism>
<feature type="compositionally biased region" description="Acidic residues" evidence="1">
    <location>
        <begin position="292"/>
        <end position="311"/>
    </location>
</feature>
<dbReference type="AlphaFoldDB" id="A0A9N9I2I3"/>
<feature type="non-terminal residue" evidence="2">
    <location>
        <position position="528"/>
    </location>
</feature>
<dbReference type="EMBL" id="CAJVPP010012414">
    <property type="protein sequence ID" value="CAG8717581.1"/>
    <property type="molecule type" value="Genomic_DNA"/>
</dbReference>
<evidence type="ECO:0000313" key="2">
    <source>
        <dbReference type="EMBL" id="CAG8717581.1"/>
    </source>
</evidence>